<accession>A0ABD0XIV3</accession>
<keyword evidence="2" id="KW-0812">Transmembrane</keyword>
<dbReference type="EMBL" id="JAGEUA010000002">
    <property type="protein sequence ID" value="KAL1007652.1"/>
    <property type="molecule type" value="Genomic_DNA"/>
</dbReference>
<feature type="compositionally biased region" description="Gly residues" evidence="1">
    <location>
        <begin position="70"/>
        <end position="79"/>
    </location>
</feature>
<keyword evidence="2" id="KW-1133">Transmembrane helix</keyword>
<keyword evidence="2" id="KW-0472">Membrane</keyword>
<comment type="caution">
    <text evidence="4">The sequence shown here is derived from an EMBL/GenBank/DDBJ whole genome shotgun (WGS) entry which is preliminary data.</text>
</comment>
<dbReference type="AlphaFoldDB" id="A0ABD0XIV3"/>
<keyword evidence="5" id="KW-1185">Reference proteome</keyword>
<feature type="compositionally biased region" description="Low complexity" evidence="1">
    <location>
        <begin position="207"/>
        <end position="221"/>
    </location>
</feature>
<protein>
    <submittedName>
        <fullName evidence="4">Uncharacterized protein</fullName>
    </submittedName>
</protein>
<evidence type="ECO:0000256" key="1">
    <source>
        <dbReference type="SAM" id="MobiDB-lite"/>
    </source>
</evidence>
<evidence type="ECO:0000256" key="2">
    <source>
        <dbReference type="SAM" id="Phobius"/>
    </source>
</evidence>
<feature type="chain" id="PRO_5044821066" evidence="3">
    <location>
        <begin position="19"/>
        <end position="434"/>
    </location>
</feature>
<organism evidence="4 5">
    <name type="scientific">Umbra pygmaea</name>
    <name type="common">Eastern mudminnow</name>
    <dbReference type="NCBI Taxonomy" id="75934"/>
    <lineage>
        <taxon>Eukaryota</taxon>
        <taxon>Metazoa</taxon>
        <taxon>Chordata</taxon>
        <taxon>Craniata</taxon>
        <taxon>Vertebrata</taxon>
        <taxon>Euteleostomi</taxon>
        <taxon>Actinopterygii</taxon>
        <taxon>Neopterygii</taxon>
        <taxon>Teleostei</taxon>
        <taxon>Protacanthopterygii</taxon>
        <taxon>Esociformes</taxon>
        <taxon>Umbridae</taxon>
        <taxon>Umbra</taxon>
    </lineage>
</organism>
<feature type="region of interest" description="Disordered" evidence="1">
    <location>
        <begin position="202"/>
        <end position="236"/>
    </location>
</feature>
<feature type="compositionally biased region" description="Basic and acidic residues" evidence="1">
    <location>
        <begin position="385"/>
        <end position="401"/>
    </location>
</feature>
<feature type="transmembrane region" description="Helical" evidence="2">
    <location>
        <begin position="349"/>
        <end position="372"/>
    </location>
</feature>
<feature type="compositionally biased region" description="Polar residues" evidence="1">
    <location>
        <begin position="222"/>
        <end position="235"/>
    </location>
</feature>
<keyword evidence="3" id="KW-0732">Signal</keyword>
<feature type="signal peptide" evidence="3">
    <location>
        <begin position="1"/>
        <end position="18"/>
    </location>
</feature>
<dbReference type="Proteomes" id="UP001557470">
    <property type="component" value="Unassembled WGS sequence"/>
</dbReference>
<evidence type="ECO:0000313" key="4">
    <source>
        <dbReference type="EMBL" id="KAL1007652.1"/>
    </source>
</evidence>
<gene>
    <name evidence="4" type="ORF">UPYG_G00089560</name>
</gene>
<evidence type="ECO:0000313" key="5">
    <source>
        <dbReference type="Proteomes" id="UP001557470"/>
    </source>
</evidence>
<evidence type="ECO:0000256" key="3">
    <source>
        <dbReference type="SAM" id="SignalP"/>
    </source>
</evidence>
<proteinExistence type="predicted"/>
<sequence>MWTLLLGLIFGHLAPAQSYPVLGFPDLGIENSHVGGSPKASKTDTVPLDLDDRLLAADPEGIAYVTEGSTGLGSSGEGSGVEEDESNPKIKLNLHPNPTPPSSQPSSTTRDSDMDFTILPKSKEDVNMVESTGSPTTTEFDHNGRFQMDLKDISTAVDANTFPSPHPTHKSRATIEELESKYVFIPSVSTKPSRSPISDIEQEGFLTSPSSLSTTSGQSKSQENSHTPSSDQTDVSGLVNARMLKPGTEQPSTKMVLPSSTRTAPNTTVKMYQNNEGSASEIQHQISTTVKDTTGVEDQTNSTAVNEEMIVNDVNTNELERIPAITTTVPQETIDVKATPSAQRNAFTAGWWIIPVFVISLGVFVSVCIVIATSKSSWNKPSPNSKKDEAARARCGDEQENKSFLGHGKPKENGQVGHYTIIPLEEVPEKEPLD</sequence>
<feature type="region of interest" description="Disordered" evidence="1">
    <location>
        <begin position="377"/>
        <end position="434"/>
    </location>
</feature>
<name>A0ABD0XIV3_UMBPY</name>
<feature type="region of interest" description="Disordered" evidence="1">
    <location>
        <begin position="65"/>
        <end position="142"/>
    </location>
</feature>
<feature type="compositionally biased region" description="Polar residues" evidence="1">
    <location>
        <begin position="129"/>
        <end position="138"/>
    </location>
</feature>
<reference evidence="4 5" key="1">
    <citation type="submission" date="2024-06" db="EMBL/GenBank/DDBJ databases">
        <authorList>
            <person name="Pan Q."/>
            <person name="Wen M."/>
            <person name="Jouanno E."/>
            <person name="Zahm M."/>
            <person name="Klopp C."/>
            <person name="Cabau C."/>
            <person name="Louis A."/>
            <person name="Berthelot C."/>
            <person name="Parey E."/>
            <person name="Roest Crollius H."/>
            <person name="Montfort J."/>
            <person name="Robinson-Rechavi M."/>
            <person name="Bouchez O."/>
            <person name="Lampietro C."/>
            <person name="Lopez Roques C."/>
            <person name="Donnadieu C."/>
            <person name="Postlethwait J."/>
            <person name="Bobe J."/>
            <person name="Verreycken H."/>
            <person name="Guiguen Y."/>
        </authorList>
    </citation>
    <scope>NUCLEOTIDE SEQUENCE [LARGE SCALE GENOMIC DNA]</scope>
    <source>
        <strain evidence="4">Up_M1</strain>
        <tissue evidence="4">Testis</tissue>
    </source>
</reference>